<keyword evidence="3" id="KW-0560">Oxidoreductase</keyword>
<evidence type="ECO:0000259" key="4">
    <source>
        <dbReference type="Pfam" id="PF13460"/>
    </source>
</evidence>
<dbReference type="Pfam" id="PF13460">
    <property type="entry name" value="NAD_binding_10"/>
    <property type="match status" value="1"/>
</dbReference>
<evidence type="ECO:0000256" key="1">
    <source>
        <dbReference type="ARBA" id="ARBA00005725"/>
    </source>
</evidence>
<accession>A0A9P4WQU3</accession>
<gene>
    <name evidence="5" type="ORF">E8E12_009069</name>
</gene>
<dbReference type="PANTHER" id="PTHR47706:SF4">
    <property type="entry name" value="NMRA-LIKE DOMAIN-CONTAINING PROTEIN"/>
    <property type="match status" value="1"/>
</dbReference>
<feature type="domain" description="NAD(P)-binding" evidence="4">
    <location>
        <begin position="8"/>
        <end position="139"/>
    </location>
</feature>
<organism evidence="5 6">
    <name type="scientific">Didymella heteroderae</name>
    <dbReference type="NCBI Taxonomy" id="1769908"/>
    <lineage>
        <taxon>Eukaryota</taxon>
        <taxon>Fungi</taxon>
        <taxon>Dikarya</taxon>
        <taxon>Ascomycota</taxon>
        <taxon>Pezizomycotina</taxon>
        <taxon>Dothideomycetes</taxon>
        <taxon>Pleosporomycetidae</taxon>
        <taxon>Pleosporales</taxon>
        <taxon>Pleosporineae</taxon>
        <taxon>Didymellaceae</taxon>
        <taxon>Didymella</taxon>
    </lineage>
</organism>
<evidence type="ECO:0000313" key="6">
    <source>
        <dbReference type="Proteomes" id="UP000758155"/>
    </source>
</evidence>
<dbReference type="InterPro" id="IPR036291">
    <property type="entry name" value="NAD(P)-bd_dom_sf"/>
</dbReference>
<dbReference type="InterPro" id="IPR016040">
    <property type="entry name" value="NAD(P)-bd_dom"/>
</dbReference>
<dbReference type="Proteomes" id="UP000758155">
    <property type="component" value="Unassembled WGS sequence"/>
</dbReference>
<dbReference type="Gene3D" id="3.90.25.10">
    <property type="entry name" value="UDP-galactose 4-epimerase, domain 1"/>
    <property type="match status" value="1"/>
</dbReference>
<dbReference type="InterPro" id="IPR051609">
    <property type="entry name" value="NmrA/Isoflavone_reductase-like"/>
</dbReference>
<protein>
    <recommendedName>
        <fullName evidence="4">NAD(P)-binding domain-containing protein</fullName>
    </recommendedName>
</protein>
<evidence type="ECO:0000313" key="5">
    <source>
        <dbReference type="EMBL" id="KAF3039229.1"/>
    </source>
</evidence>
<comment type="similarity">
    <text evidence="1">Belongs to the NmrA-type oxidoreductase family. Isoflavone reductase subfamily.</text>
</comment>
<evidence type="ECO:0000256" key="2">
    <source>
        <dbReference type="ARBA" id="ARBA00022857"/>
    </source>
</evidence>
<comment type="caution">
    <text evidence="5">The sequence shown here is derived from an EMBL/GenBank/DDBJ whole genome shotgun (WGS) entry which is preliminary data.</text>
</comment>
<dbReference type="EMBL" id="SWKV01000032">
    <property type="protein sequence ID" value="KAF3039229.1"/>
    <property type="molecule type" value="Genomic_DNA"/>
</dbReference>
<dbReference type="SUPFAM" id="SSF51735">
    <property type="entry name" value="NAD(P)-binding Rossmann-fold domains"/>
    <property type="match status" value="1"/>
</dbReference>
<dbReference type="AlphaFoldDB" id="A0A9P4WQU3"/>
<name>A0A9P4WQU3_9PLEO</name>
<dbReference type="GO" id="GO:0016491">
    <property type="term" value="F:oxidoreductase activity"/>
    <property type="evidence" value="ECO:0007669"/>
    <property type="project" value="UniProtKB-KW"/>
</dbReference>
<sequence length="309" mass="34338">MVVVAVVGGTGSVGKTIVEAFKADGTHQVIVLGRKVPGGEQPVPTFAVDYSSIDQIAQTLDEHRVHTIVSTIVMYDAVAAQSERNLIEAAAKSATVKRFVQSNWGDKTPEHESLQIAPNQFREQSLQVLRKTDLEWTQFHNGLFLDYYGMPHVDSYLNPLVVFVDIAHRAAAIPGTGDELITLTYTKDLAKFVVASLSLEKWDKVMNVYSDQTSVNQIVQLAEEATGDKFKVTHDLAEQLREGKITELPSHPYLYPYFPKPLLEGLLSKFGLWAIHGIVYYPTEGSLNEKFPDIRTTSVKEIIGAWKGH</sequence>
<keyword evidence="6" id="KW-1185">Reference proteome</keyword>
<evidence type="ECO:0000256" key="3">
    <source>
        <dbReference type="ARBA" id="ARBA00023002"/>
    </source>
</evidence>
<reference evidence="5" key="1">
    <citation type="submission" date="2019-04" db="EMBL/GenBank/DDBJ databases">
        <title>Sequencing of skin fungus with MAO and IRED activity.</title>
        <authorList>
            <person name="Marsaioli A.J."/>
            <person name="Bonatto J.M.C."/>
            <person name="Reis Junior O."/>
        </authorList>
    </citation>
    <scope>NUCLEOTIDE SEQUENCE</scope>
    <source>
        <strain evidence="5">28M1</strain>
    </source>
</reference>
<proteinExistence type="inferred from homology"/>
<dbReference type="PANTHER" id="PTHR47706">
    <property type="entry name" value="NMRA-LIKE FAMILY PROTEIN"/>
    <property type="match status" value="1"/>
</dbReference>
<keyword evidence="2" id="KW-0521">NADP</keyword>
<dbReference type="OrthoDB" id="419598at2759"/>
<dbReference type="Gene3D" id="3.40.50.720">
    <property type="entry name" value="NAD(P)-binding Rossmann-like Domain"/>
    <property type="match status" value="1"/>
</dbReference>